<organism evidence="2 3">
    <name type="scientific">Homarus americanus</name>
    <name type="common">American lobster</name>
    <dbReference type="NCBI Taxonomy" id="6706"/>
    <lineage>
        <taxon>Eukaryota</taxon>
        <taxon>Metazoa</taxon>
        <taxon>Ecdysozoa</taxon>
        <taxon>Arthropoda</taxon>
        <taxon>Crustacea</taxon>
        <taxon>Multicrustacea</taxon>
        <taxon>Malacostraca</taxon>
        <taxon>Eumalacostraca</taxon>
        <taxon>Eucarida</taxon>
        <taxon>Decapoda</taxon>
        <taxon>Pleocyemata</taxon>
        <taxon>Astacidea</taxon>
        <taxon>Nephropoidea</taxon>
        <taxon>Nephropidae</taxon>
        <taxon>Homarus</taxon>
    </lineage>
</organism>
<dbReference type="Proteomes" id="UP000747542">
    <property type="component" value="Unassembled WGS sequence"/>
</dbReference>
<accession>A0A8J5N1H9</accession>
<evidence type="ECO:0000256" key="1">
    <source>
        <dbReference type="SAM" id="MobiDB-lite"/>
    </source>
</evidence>
<feature type="region of interest" description="Disordered" evidence="1">
    <location>
        <begin position="1"/>
        <end position="21"/>
    </location>
</feature>
<feature type="region of interest" description="Disordered" evidence="1">
    <location>
        <begin position="175"/>
        <end position="245"/>
    </location>
</feature>
<keyword evidence="3" id="KW-1185">Reference proteome</keyword>
<feature type="compositionally biased region" description="Pro residues" evidence="1">
    <location>
        <begin position="281"/>
        <end position="311"/>
    </location>
</feature>
<dbReference type="EMBL" id="JAHLQT010012106">
    <property type="protein sequence ID" value="KAG7171490.1"/>
    <property type="molecule type" value="Genomic_DNA"/>
</dbReference>
<feature type="compositionally biased region" description="Basic and acidic residues" evidence="1">
    <location>
        <begin position="75"/>
        <end position="91"/>
    </location>
</feature>
<feature type="region of interest" description="Disordered" evidence="1">
    <location>
        <begin position="41"/>
        <end position="109"/>
    </location>
</feature>
<protein>
    <submittedName>
        <fullName evidence="2">Uncharacterized protein</fullName>
    </submittedName>
</protein>
<comment type="caution">
    <text evidence="2">The sequence shown here is derived from an EMBL/GenBank/DDBJ whole genome shotgun (WGS) entry which is preliminary data.</text>
</comment>
<evidence type="ECO:0000313" key="3">
    <source>
        <dbReference type="Proteomes" id="UP000747542"/>
    </source>
</evidence>
<reference evidence="2" key="1">
    <citation type="journal article" date="2021" name="Sci. Adv.">
        <title>The American lobster genome reveals insights on longevity, neural, and immune adaptations.</title>
        <authorList>
            <person name="Polinski J.M."/>
            <person name="Zimin A.V."/>
            <person name="Clark K.F."/>
            <person name="Kohn A.B."/>
            <person name="Sadowski N."/>
            <person name="Timp W."/>
            <person name="Ptitsyn A."/>
            <person name="Khanna P."/>
            <person name="Romanova D.Y."/>
            <person name="Williams P."/>
            <person name="Greenwood S.J."/>
            <person name="Moroz L.L."/>
            <person name="Walt D.R."/>
            <person name="Bodnar A.G."/>
        </authorList>
    </citation>
    <scope>NUCLEOTIDE SEQUENCE</scope>
    <source>
        <strain evidence="2">GMGI-L3</strain>
    </source>
</reference>
<evidence type="ECO:0000313" key="2">
    <source>
        <dbReference type="EMBL" id="KAG7171490.1"/>
    </source>
</evidence>
<feature type="compositionally biased region" description="Polar residues" evidence="1">
    <location>
        <begin position="352"/>
        <end position="367"/>
    </location>
</feature>
<sequence>MPTTSRPRHHFPDQWPSEHCLGVVTPYGKLSNEAALMIMASSPETANEGGDREAAAGTAASSRSGREEGEEASPSEEHPGGESRPSDDSKDTQSQVYNPESQRVTHLSRQIQRRVKLLSRFPRSRETQAASEAPSLAGLHITGLSVRARHTWRHCPKEDSERRARRYLVEVDEHLSTRHRRKEAPRPPRPAAITRNNQITPARTPVAAQRDHSGKHSQSHTVGRCDTQPRPPHHPRVSSYNSCSGTKVQEKGSAAALCGVLLIQNSRLCVQRVPRHSRSAPPQPQPTPQVPLAITPPPPQTRLPTPDQPLDPFPVHPGTLFTVTVRTTPTHQHLTRPLLQNPGEEQFASHPPTGSQQEPSRPASSAHVSVRRDNPLIPPPSATCLPASPRSLQSLAGRSYNHSHQLHDAHRWYITPRVPLTTQLHTQPRTGYTCSPGPRGLLPEPSLVKVDSRAVLGRSDKPAVSVATHH</sequence>
<gene>
    <name evidence="2" type="ORF">Hamer_G018611</name>
</gene>
<proteinExistence type="predicted"/>
<name>A0A8J5N1H9_HOMAM</name>
<feature type="region of interest" description="Disordered" evidence="1">
    <location>
        <begin position="273"/>
        <end position="311"/>
    </location>
</feature>
<feature type="compositionally biased region" description="Polar residues" evidence="1">
    <location>
        <begin position="92"/>
        <end position="109"/>
    </location>
</feature>
<dbReference type="AlphaFoldDB" id="A0A8J5N1H9"/>
<feature type="region of interest" description="Disordered" evidence="1">
    <location>
        <begin position="329"/>
        <end position="389"/>
    </location>
</feature>